<evidence type="ECO:0000313" key="3">
    <source>
        <dbReference type="EMBL" id="TCT07517.1"/>
    </source>
</evidence>
<evidence type="ECO:0000256" key="1">
    <source>
        <dbReference type="SAM" id="MobiDB-lite"/>
    </source>
</evidence>
<dbReference type="OrthoDB" id="8455735at2"/>
<feature type="domain" description="Microcin J25-processing protein McjB C-terminal" evidence="2">
    <location>
        <begin position="37"/>
        <end position="138"/>
    </location>
</feature>
<dbReference type="EMBL" id="SMAI01000001">
    <property type="protein sequence ID" value="TCT07517.1"/>
    <property type="molecule type" value="Genomic_DNA"/>
</dbReference>
<dbReference type="RefSeq" id="WP_132028286.1">
    <property type="nucleotide sequence ID" value="NZ_SMAI01000001.1"/>
</dbReference>
<dbReference type="InterPro" id="IPR053521">
    <property type="entry name" value="McjB-like"/>
</dbReference>
<dbReference type="Pfam" id="PF13471">
    <property type="entry name" value="Transglut_core3"/>
    <property type="match status" value="1"/>
</dbReference>
<gene>
    <name evidence="3" type="ORF">EDC64_10135</name>
</gene>
<reference evidence="3 4" key="1">
    <citation type="submission" date="2019-03" db="EMBL/GenBank/DDBJ databases">
        <title>Genomic Encyclopedia of Type Strains, Phase IV (KMG-IV): sequencing the most valuable type-strain genomes for metagenomic binning, comparative biology and taxonomic classification.</title>
        <authorList>
            <person name="Goeker M."/>
        </authorList>
    </citation>
    <scope>NUCLEOTIDE SEQUENCE [LARGE SCALE GENOMIC DNA]</scope>
    <source>
        <strain evidence="3 4">DSM 9035</strain>
    </source>
</reference>
<protein>
    <submittedName>
        <fullName evidence="3">Transglutaminase superfamily protein</fullName>
    </submittedName>
</protein>
<dbReference type="NCBIfam" id="NF033537">
    <property type="entry name" value="lasso_biosyn_B2"/>
    <property type="match status" value="1"/>
</dbReference>
<keyword evidence="4" id="KW-1185">Reference proteome</keyword>
<sequence>MAIARKLRTLAGAGPRRQMMALEAGACLAAARVATGLLPFRIIAGWLGPFVPPAAAPAPFVRADHKRAAQEIGWAVRSVAAHAPFKAVCLQQALAAHAMLRRRGIPSVVRFGAGRGDAKPLDAHAWVDAAGVAVTGHPVAPHIAEIGCFTGRTPWPPPAPDAAHPPPRASAAGDAP</sequence>
<dbReference type="InterPro" id="IPR032708">
    <property type="entry name" value="McjB_C"/>
</dbReference>
<feature type="region of interest" description="Disordered" evidence="1">
    <location>
        <begin position="153"/>
        <end position="176"/>
    </location>
</feature>
<feature type="compositionally biased region" description="Pro residues" evidence="1">
    <location>
        <begin position="154"/>
        <end position="168"/>
    </location>
</feature>
<evidence type="ECO:0000313" key="4">
    <source>
        <dbReference type="Proteomes" id="UP000294664"/>
    </source>
</evidence>
<comment type="caution">
    <text evidence="3">The sequence shown here is derived from an EMBL/GenBank/DDBJ whole genome shotgun (WGS) entry which is preliminary data.</text>
</comment>
<dbReference type="AlphaFoldDB" id="A0A4R3M7E0"/>
<dbReference type="Proteomes" id="UP000294664">
    <property type="component" value="Unassembled WGS sequence"/>
</dbReference>
<proteinExistence type="predicted"/>
<name>A0A4R3M7E0_9HYPH</name>
<accession>A0A4R3M7E0</accession>
<evidence type="ECO:0000259" key="2">
    <source>
        <dbReference type="Pfam" id="PF13471"/>
    </source>
</evidence>
<organism evidence="3 4">
    <name type="scientific">Aquabacter spiritensis</name>
    <dbReference type="NCBI Taxonomy" id="933073"/>
    <lineage>
        <taxon>Bacteria</taxon>
        <taxon>Pseudomonadati</taxon>
        <taxon>Pseudomonadota</taxon>
        <taxon>Alphaproteobacteria</taxon>
        <taxon>Hyphomicrobiales</taxon>
        <taxon>Xanthobacteraceae</taxon>
        <taxon>Aquabacter</taxon>
    </lineage>
</organism>